<dbReference type="Gene3D" id="3.30.450.20">
    <property type="entry name" value="PAS domain"/>
    <property type="match status" value="1"/>
</dbReference>
<evidence type="ECO:0000259" key="17">
    <source>
        <dbReference type="PROSITE" id="PS50112"/>
    </source>
</evidence>
<dbReference type="Pfam" id="PF02518">
    <property type="entry name" value="HATPase_c"/>
    <property type="match status" value="1"/>
</dbReference>
<comment type="catalytic activity">
    <reaction evidence="1">
        <text>ATP + protein L-histidine = ADP + protein N-phospho-L-histidine.</text>
        <dbReference type="EC" id="2.7.13.3"/>
    </reaction>
</comment>
<dbReference type="PROSITE" id="PS50109">
    <property type="entry name" value="HIS_KIN"/>
    <property type="match status" value="1"/>
</dbReference>
<keyword evidence="9" id="KW-0902">Two-component regulatory system</keyword>
<dbReference type="InterPro" id="IPR007891">
    <property type="entry name" value="CHASE3"/>
</dbReference>
<keyword evidence="4 13" id="KW-0597">Phosphoprotein</keyword>
<keyword evidence="14" id="KW-0472">Membrane</keyword>
<evidence type="ECO:0000256" key="13">
    <source>
        <dbReference type="PROSITE-ProRule" id="PRU00169"/>
    </source>
</evidence>
<evidence type="ECO:0000256" key="6">
    <source>
        <dbReference type="ARBA" id="ARBA00022741"/>
    </source>
</evidence>
<comment type="subunit">
    <text evidence="10">At low DSF concentrations, interacts with RpfF.</text>
</comment>
<dbReference type="PANTHER" id="PTHR45339">
    <property type="entry name" value="HYBRID SIGNAL TRANSDUCTION HISTIDINE KINASE J"/>
    <property type="match status" value="1"/>
</dbReference>
<dbReference type="SMART" id="SM00387">
    <property type="entry name" value="HATPase_c"/>
    <property type="match status" value="1"/>
</dbReference>
<dbReference type="InterPro" id="IPR001789">
    <property type="entry name" value="Sig_transdc_resp-reg_receiver"/>
</dbReference>
<dbReference type="Proteomes" id="UP001317532">
    <property type="component" value="Chromosome"/>
</dbReference>
<evidence type="ECO:0000259" key="18">
    <source>
        <dbReference type="PROSITE" id="PS50113"/>
    </source>
</evidence>
<dbReference type="SMART" id="SM00091">
    <property type="entry name" value="PAS"/>
    <property type="match status" value="1"/>
</dbReference>
<dbReference type="NCBIfam" id="TIGR00229">
    <property type="entry name" value="sensory_box"/>
    <property type="match status" value="1"/>
</dbReference>
<evidence type="ECO:0000256" key="10">
    <source>
        <dbReference type="ARBA" id="ARBA00064003"/>
    </source>
</evidence>
<dbReference type="InterPro" id="IPR035965">
    <property type="entry name" value="PAS-like_dom_sf"/>
</dbReference>
<dbReference type="SUPFAM" id="SSF55785">
    <property type="entry name" value="PYP-like sensor domain (PAS domain)"/>
    <property type="match status" value="1"/>
</dbReference>
<evidence type="ECO:0000256" key="12">
    <source>
        <dbReference type="ARBA" id="ARBA00074306"/>
    </source>
</evidence>
<name>A0AAN1XTV3_UNVUL</name>
<dbReference type="Gene3D" id="1.10.287.130">
    <property type="match status" value="1"/>
</dbReference>
<keyword evidence="7" id="KW-0418">Kinase</keyword>
<dbReference type="PROSITE" id="PS50112">
    <property type="entry name" value="PAS"/>
    <property type="match status" value="1"/>
</dbReference>
<dbReference type="CDD" id="cd00130">
    <property type="entry name" value="PAS"/>
    <property type="match status" value="1"/>
</dbReference>
<dbReference type="FunFam" id="3.30.565.10:FF:000010">
    <property type="entry name" value="Sensor histidine kinase RcsC"/>
    <property type="match status" value="1"/>
</dbReference>
<evidence type="ECO:0000259" key="16">
    <source>
        <dbReference type="PROSITE" id="PS50110"/>
    </source>
</evidence>
<reference evidence="19 20" key="1">
    <citation type="journal article" date="2022" name="ISME Commun">
        <title>Vulcanimicrobium alpinus gen. nov. sp. nov., the first cultivated representative of the candidate phylum 'Eremiobacterota', is a metabolically versatile aerobic anoxygenic phototroph.</title>
        <authorList>
            <person name="Yabe S."/>
            <person name="Muto K."/>
            <person name="Abe K."/>
            <person name="Yokota A."/>
            <person name="Staudigel H."/>
            <person name="Tebo B.M."/>
        </authorList>
    </citation>
    <scope>NUCLEOTIDE SEQUENCE [LARGE SCALE GENOMIC DNA]</scope>
    <source>
        <strain evidence="19 20">WC8-2</strain>
    </source>
</reference>
<dbReference type="CDD" id="cd16922">
    <property type="entry name" value="HATPase_EvgS-ArcB-TorS-like"/>
    <property type="match status" value="1"/>
</dbReference>
<evidence type="ECO:0000256" key="5">
    <source>
        <dbReference type="ARBA" id="ARBA00022679"/>
    </source>
</evidence>
<keyword evidence="14" id="KW-1133">Transmembrane helix</keyword>
<dbReference type="CDD" id="cd00082">
    <property type="entry name" value="HisKA"/>
    <property type="match status" value="1"/>
</dbReference>
<dbReference type="SUPFAM" id="SSF55874">
    <property type="entry name" value="ATPase domain of HSP90 chaperone/DNA topoisomerase II/histidine kinase"/>
    <property type="match status" value="1"/>
</dbReference>
<keyword evidence="8" id="KW-0067">ATP-binding</keyword>
<keyword evidence="20" id="KW-1185">Reference proteome</keyword>
<evidence type="ECO:0000256" key="4">
    <source>
        <dbReference type="ARBA" id="ARBA00022553"/>
    </source>
</evidence>
<gene>
    <name evidence="19" type="ORF">WPS_03410</name>
</gene>
<evidence type="ECO:0000256" key="7">
    <source>
        <dbReference type="ARBA" id="ARBA00022777"/>
    </source>
</evidence>
<dbReference type="GO" id="GO:0000155">
    <property type="term" value="F:phosphorelay sensor kinase activity"/>
    <property type="evidence" value="ECO:0007669"/>
    <property type="project" value="InterPro"/>
</dbReference>
<evidence type="ECO:0000256" key="2">
    <source>
        <dbReference type="ARBA" id="ARBA00006402"/>
    </source>
</evidence>
<dbReference type="InterPro" id="IPR000014">
    <property type="entry name" value="PAS"/>
</dbReference>
<dbReference type="KEGG" id="vab:WPS_03410"/>
<dbReference type="InterPro" id="IPR000700">
    <property type="entry name" value="PAS-assoc_C"/>
</dbReference>
<dbReference type="EC" id="2.7.13.3" evidence="3"/>
<evidence type="ECO:0000256" key="9">
    <source>
        <dbReference type="ARBA" id="ARBA00023012"/>
    </source>
</evidence>
<dbReference type="PANTHER" id="PTHR45339:SF5">
    <property type="entry name" value="HISTIDINE KINASE"/>
    <property type="match status" value="1"/>
</dbReference>
<dbReference type="Pfam" id="PF00512">
    <property type="entry name" value="HisKA"/>
    <property type="match status" value="1"/>
</dbReference>
<feature type="domain" description="Histidine kinase" evidence="15">
    <location>
        <begin position="399"/>
        <end position="620"/>
    </location>
</feature>
<feature type="transmembrane region" description="Helical" evidence="14">
    <location>
        <begin position="179"/>
        <end position="201"/>
    </location>
</feature>
<evidence type="ECO:0000313" key="20">
    <source>
        <dbReference type="Proteomes" id="UP001317532"/>
    </source>
</evidence>
<evidence type="ECO:0000256" key="8">
    <source>
        <dbReference type="ARBA" id="ARBA00022840"/>
    </source>
</evidence>
<dbReference type="EMBL" id="AP025523">
    <property type="protein sequence ID" value="BDE05065.1"/>
    <property type="molecule type" value="Genomic_DNA"/>
</dbReference>
<dbReference type="AlphaFoldDB" id="A0AAN1XTV3"/>
<dbReference type="GO" id="GO:0005524">
    <property type="term" value="F:ATP binding"/>
    <property type="evidence" value="ECO:0007669"/>
    <property type="project" value="UniProtKB-KW"/>
</dbReference>
<sequence>MKLRLRQRMTVLTVVPLAWVFVLLLSFAWIEAQSTRAAAQERASAAVVMQSQRVLGAVEAAETGARGYVATGETSLTAPYRNAASSVPALLADLKNSVADEPAQRAALGGIRASALAQLAASGDEIAAMSAGQQWRAAALLAAPASAARLSSLRKAIANFEGREVADNAARSDAAYRMWFRWALLLILGSAVVGAVTVLLNRVFTTGVINRLALLADQIRRVRGGETLVERVGGNDEVTAVENEFVGMTFEFAQRQTALARYRMLSDVTTDLIFFTDRATLRIIEANEAAAQAYGYTREAMRSLIIQDLCAPDSPAMYFTTPPPDNDRAALLFESMHRRSDGTTFPVEVASQSATIDGQHVIISTVRDITERRRTQLELSRLLDEALQASRLKTEFVATMSHEIRTPMNGVAGMIDLLLHTDLTEDQREFATTVKESADSLMVIINDILDFSKLEAGRVDLEAVDFEVAHVIESVVALLNMSAKQKGLAISLKISPRIPARISGDPARLRQILLNLVANAVKFTERGSITIRASVESASDDALVLRFSVADTGLGISEEAQGRLFQPFVQADGSTTRRFGGTGLGLSISRRLVELMGGRISLQSTEGKGSTFTFTARFRNALAGEGIPLAPKQRGRLLIVDDDPEIRDVLQRYASSWGFSVRHVSSAPAALTALIDATGEARPFDIVLIDCVLPRIDGLGLVQMIRDEPRSGEPATIMMTAYDAATRREQASAAGCAAYLVKPIAPSDLHDLISSVMSERRIAALPAGALPPPTPAALPRPSGRARILLAEDTPTNQRVATLQVQRLGYAVDVVNDGSEAVEAVKSNSYDLVLMDCQMPVMDGYTATRRIREHEVETGRHITIVALTANALERDRRACFDAGMDAYLAKPLQSEALKDLLEQWLPHVDPVEATAS</sequence>
<dbReference type="InterPro" id="IPR036097">
    <property type="entry name" value="HisK_dim/P_sf"/>
</dbReference>
<protein>
    <recommendedName>
        <fullName evidence="12">Circadian input-output histidine kinase CikA</fullName>
        <ecNumber evidence="3">2.7.13.3</ecNumber>
    </recommendedName>
    <alternativeName>
        <fullName evidence="11">Sensory/regulatory protein RpfC</fullName>
    </alternativeName>
</protein>
<dbReference type="InterPro" id="IPR036890">
    <property type="entry name" value="HATPase_C_sf"/>
</dbReference>
<proteinExistence type="inferred from homology"/>
<dbReference type="Pfam" id="PF13426">
    <property type="entry name" value="PAS_9"/>
    <property type="match status" value="1"/>
</dbReference>
<dbReference type="InterPro" id="IPR004358">
    <property type="entry name" value="Sig_transdc_His_kin-like_C"/>
</dbReference>
<dbReference type="PROSITE" id="PS50113">
    <property type="entry name" value="PAC"/>
    <property type="match status" value="1"/>
</dbReference>
<evidence type="ECO:0000256" key="1">
    <source>
        <dbReference type="ARBA" id="ARBA00000085"/>
    </source>
</evidence>
<evidence type="ECO:0000256" key="14">
    <source>
        <dbReference type="SAM" id="Phobius"/>
    </source>
</evidence>
<comment type="similarity">
    <text evidence="2">In the N-terminal section; belongs to the phytochrome family.</text>
</comment>
<dbReference type="InterPro" id="IPR011006">
    <property type="entry name" value="CheY-like_superfamily"/>
</dbReference>
<evidence type="ECO:0000256" key="3">
    <source>
        <dbReference type="ARBA" id="ARBA00012438"/>
    </source>
</evidence>
<dbReference type="PROSITE" id="PS50110">
    <property type="entry name" value="RESPONSE_REGULATORY"/>
    <property type="match status" value="2"/>
</dbReference>
<dbReference type="RefSeq" id="WP_317996132.1">
    <property type="nucleotide sequence ID" value="NZ_AP025523.1"/>
</dbReference>
<dbReference type="Gene3D" id="3.30.565.10">
    <property type="entry name" value="Histidine kinase-like ATPase, C-terminal domain"/>
    <property type="match status" value="1"/>
</dbReference>
<dbReference type="CDD" id="cd17546">
    <property type="entry name" value="REC_hyHK_CKI1_RcsC-like"/>
    <property type="match status" value="2"/>
</dbReference>
<organism evidence="19 20">
    <name type="scientific">Vulcanimicrobium alpinum</name>
    <dbReference type="NCBI Taxonomy" id="3016050"/>
    <lineage>
        <taxon>Bacteria</taxon>
        <taxon>Bacillati</taxon>
        <taxon>Vulcanimicrobiota</taxon>
        <taxon>Vulcanimicrobiia</taxon>
        <taxon>Vulcanimicrobiales</taxon>
        <taxon>Vulcanimicrobiaceae</taxon>
        <taxon>Vulcanimicrobium</taxon>
    </lineage>
</organism>
<feature type="domain" description="PAC" evidence="18">
    <location>
        <begin position="331"/>
        <end position="381"/>
    </location>
</feature>
<dbReference type="InterPro" id="IPR003661">
    <property type="entry name" value="HisK_dim/P_dom"/>
</dbReference>
<dbReference type="SMART" id="SM00448">
    <property type="entry name" value="REC"/>
    <property type="match status" value="2"/>
</dbReference>
<dbReference type="InterPro" id="IPR003594">
    <property type="entry name" value="HATPase_dom"/>
</dbReference>
<evidence type="ECO:0000259" key="15">
    <source>
        <dbReference type="PROSITE" id="PS50109"/>
    </source>
</evidence>
<accession>A0AAN1XTV3</accession>
<dbReference type="Gene3D" id="3.40.50.2300">
    <property type="match status" value="2"/>
</dbReference>
<dbReference type="SUPFAM" id="SSF47384">
    <property type="entry name" value="Homodimeric domain of signal transducing histidine kinase"/>
    <property type="match status" value="1"/>
</dbReference>
<feature type="domain" description="PAS" evidence="17">
    <location>
        <begin position="258"/>
        <end position="301"/>
    </location>
</feature>
<feature type="modified residue" description="4-aspartylphosphate" evidence="13">
    <location>
        <position position="835"/>
    </location>
</feature>
<dbReference type="FunFam" id="1.10.287.130:FF:000002">
    <property type="entry name" value="Two-component osmosensing histidine kinase"/>
    <property type="match status" value="1"/>
</dbReference>
<dbReference type="SMART" id="SM00388">
    <property type="entry name" value="HisKA"/>
    <property type="match status" value="1"/>
</dbReference>
<dbReference type="SUPFAM" id="SSF52172">
    <property type="entry name" value="CheY-like"/>
    <property type="match status" value="2"/>
</dbReference>
<keyword evidence="6" id="KW-0547">Nucleotide-binding</keyword>
<feature type="domain" description="Response regulatory" evidence="16">
    <location>
        <begin position="636"/>
        <end position="757"/>
    </location>
</feature>
<feature type="domain" description="Response regulatory" evidence="16">
    <location>
        <begin position="786"/>
        <end position="904"/>
    </location>
</feature>
<keyword evidence="5" id="KW-0808">Transferase</keyword>
<evidence type="ECO:0000256" key="11">
    <source>
        <dbReference type="ARBA" id="ARBA00068150"/>
    </source>
</evidence>
<keyword evidence="14" id="KW-0812">Transmembrane</keyword>
<dbReference type="Pfam" id="PF05227">
    <property type="entry name" value="CHASE3"/>
    <property type="match status" value="1"/>
</dbReference>
<dbReference type="Pfam" id="PF00072">
    <property type="entry name" value="Response_reg"/>
    <property type="match status" value="2"/>
</dbReference>
<dbReference type="PRINTS" id="PR00344">
    <property type="entry name" value="BCTRLSENSOR"/>
</dbReference>
<dbReference type="InterPro" id="IPR005467">
    <property type="entry name" value="His_kinase_dom"/>
</dbReference>
<feature type="modified residue" description="4-aspartylphosphate" evidence="13">
    <location>
        <position position="690"/>
    </location>
</feature>
<evidence type="ECO:0000313" key="19">
    <source>
        <dbReference type="EMBL" id="BDE05065.1"/>
    </source>
</evidence>